<protein>
    <recommendedName>
        <fullName evidence="3">DUF669 domain-containing protein</fullName>
    </recommendedName>
</protein>
<organism evidence="2">
    <name type="scientific">Singulisphaera sp. Ch08</name>
    <dbReference type="NCBI Taxonomy" id="3120278"/>
    <lineage>
        <taxon>Bacteria</taxon>
        <taxon>Pseudomonadati</taxon>
        <taxon>Planctomycetota</taxon>
        <taxon>Planctomycetia</taxon>
        <taxon>Isosphaerales</taxon>
        <taxon>Isosphaeraceae</taxon>
        <taxon>Singulisphaera</taxon>
    </lineage>
</organism>
<sequence length="249" mass="26529">MSEERDYTAGDSIPVDDLVLGDSAVGHDAAEVEANNVSGTLAPGNHLLKVVGFGKEAKKVLKKTFINGKAVSYETLQVSVRLADVNNTGVIFQSLLLPPNDAQSALYYNHGTNDKGKAEGFLASVFYQFIGRVFPGQVEKGKPLPPIARSLKNWLGKQAWATVEMDKGGYQKEGIDPETDEPYAPSEPRPQIKMFSFRDYVPGQPCPLGSEASKGASKPASKTTRQPAMAGAGVSSNGVAAIDNGLMDI</sequence>
<evidence type="ECO:0008006" key="3">
    <source>
        <dbReference type="Google" id="ProtNLM"/>
    </source>
</evidence>
<feature type="region of interest" description="Disordered" evidence="1">
    <location>
        <begin position="167"/>
        <end position="189"/>
    </location>
</feature>
<name>A0AAU7CKP6_9BACT</name>
<reference evidence="2" key="1">
    <citation type="submission" date="2024-05" db="EMBL/GenBank/DDBJ databases">
        <title>Planctomycetes of the genus Singulisphaera possess chitinolytic capabilities.</title>
        <authorList>
            <person name="Ivanova A."/>
        </authorList>
    </citation>
    <scope>NUCLEOTIDE SEQUENCE</scope>
    <source>
        <strain evidence="2">Ch08T</strain>
    </source>
</reference>
<feature type="region of interest" description="Disordered" evidence="1">
    <location>
        <begin position="206"/>
        <end position="236"/>
    </location>
</feature>
<gene>
    <name evidence="2" type="ORF">V5E97_06650</name>
</gene>
<proteinExistence type="predicted"/>
<evidence type="ECO:0000313" key="2">
    <source>
        <dbReference type="EMBL" id="XBH05697.1"/>
    </source>
</evidence>
<dbReference type="RefSeq" id="WP_406698546.1">
    <property type="nucleotide sequence ID" value="NZ_CP155447.1"/>
</dbReference>
<dbReference type="AlphaFoldDB" id="A0AAU7CKP6"/>
<evidence type="ECO:0000256" key="1">
    <source>
        <dbReference type="SAM" id="MobiDB-lite"/>
    </source>
</evidence>
<dbReference type="EMBL" id="CP155447">
    <property type="protein sequence ID" value="XBH05697.1"/>
    <property type="molecule type" value="Genomic_DNA"/>
</dbReference>
<accession>A0AAU7CKP6</accession>